<keyword evidence="1" id="KW-1133">Transmembrane helix</keyword>
<feature type="transmembrane region" description="Helical" evidence="1">
    <location>
        <begin position="373"/>
        <end position="388"/>
    </location>
</feature>
<dbReference type="EMBL" id="CP000383">
    <property type="protein sequence ID" value="ABG59398.1"/>
    <property type="molecule type" value="Genomic_DNA"/>
</dbReference>
<protein>
    <recommendedName>
        <fullName evidence="4">DUF4350 domain-containing protein</fullName>
    </recommendedName>
</protein>
<dbReference type="RefSeq" id="WP_011585515.1">
    <property type="nucleotide sequence ID" value="NC_008255.1"/>
</dbReference>
<dbReference type="AlphaFoldDB" id="A0A6N4SSU5"/>
<proteinExistence type="predicted"/>
<evidence type="ECO:0000256" key="1">
    <source>
        <dbReference type="SAM" id="Phobius"/>
    </source>
</evidence>
<dbReference type="OrthoDB" id="1111222at2"/>
<accession>A0A6N4SSU5</accession>
<organism evidence="2 3">
    <name type="scientific">Cytophaga hutchinsonii (strain ATCC 33406 / DSM 1761 / CIP 103989 / NBRC 15051 / NCIMB 9469 / D465)</name>
    <dbReference type="NCBI Taxonomy" id="269798"/>
    <lineage>
        <taxon>Bacteria</taxon>
        <taxon>Pseudomonadati</taxon>
        <taxon>Bacteroidota</taxon>
        <taxon>Cytophagia</taxon>
        <taxon>Cytophagales</taxon>
        <taxon>Cytophagaceae</taxon>
        <taxon>Cytophaga</taxon>
    </lineage>
</organism>
<dbReference type="KEGG" id="chu:CHU_2135"/>
<keyword evidence="1" id="KW-0472">Membrane</keyword>
<sequence>MQTKKTWLWIVLGVVAGIAVLFYLFYTKKRVNWDEHYKTSSKDPYGLYLIKELIADRYKDDMKDINKSLDEILPLDDTVKKGTIIYIGNTLNLTDRDTKSFYTFIEKGNNAFVSINQLPHSMQYLLYAGGTFTFDSATSTLIYPQSIPFMPVEKSDIEKVVDSLATYPEGGDSLPVIPYEQVEAYDETDDYDEDDAALENNTLTDTVQAATDTVSYEIPELSGVAPVHVQQAKIKTTLKPPLPDTHTTFTFETVKTSFFSIEMPYKWSLFAAQANLHYTCSKLTSVNDSMCNFISIPYGKGKLYIHTSPVLFSNFHLKEKQGFAYAKNILSVLSEGPVYWNEISASQGSANNEGMHTPKVYLKYILSFDSLRWAWYLLLATTFIYIVFTSKRKQRIIPVVEPIVNTSLEYVHTTGRLYAQIGNHRKLVQLNMRLFLSGIQQKYAVHINLSDPVSAGWLANKSGIPVEQYAELHNTYKKLTVPGHDIKTTELHTFYQQMQFIYKKIQN</sequence>
<evidence type="ECO:0000313" key="3">
    <source>
        <dbReference type="Proteomes" id="UP000001822"/>
    </source>
</evidence>
<gene>
    <name evidence="2" type="ordered locus">CHU_2135</name>
</gene>
<evidence type="ECO:0008006" key="4">
    <source>
        <dbReference type="Google" id="ProtNLM"/>
    </source>
</evidence>
<keyword evidence="3" id="KW-1185">Reference proteome</keyword>
<reference evidence="2 3" key="1">
    <citation type="journal article" date="2007" name="Appl. Environ. Microbiol.">
        <title>Genome sequence of the cellulolytic gliding bacterium Cytophaga hutchinsonii.</title>
        <authorList>
            <person name="Xie G."/>
            <person name="Bruce D.C."/>
            <person name="Challacombe J.F."/>
            <person name="Chertkov O."/>
            <person name="Detter J.C."/>
            <person name="Gilna P."/>
            <person name="Han C.S."/>
            <person name="Lucas S."/>
            <person name="Misra M."/>
            <person name="Myers G.L."/>
            <person name="Richardson P."/>
            <person name="Tapia R."/>
            <person name="Thayer N."/>
            <person name="Thompson L.S."/>
            <person name="Brettin T.S."/>
            <person name="Henrissat B."/>
            <person name="Wilson D.B."/>
            <person name="McBride M.J."/>
        </authorList>
    </citation>
    <scope>NUCLEOTIDE SEQUENCE [LARGE SCALE GENOMIC DNA]</scope>
    <source>
        <strain evidence="3">ATCC 33406 / DSM 1761 / CIP 103989 / NBRC 15051 / NCIMB 9469 / D465</strain>
    </source>
</reference>
<evidence type="ECO:0000313" key="2">
    <source>
        <dbReference type="EMBL" id="ABG59398.1"/>
    </source>
</evidence>
<keyword evidence="1" id="KW-0812">Transmembrane</keyword>
<dbReference type="Proteomes" id="UP000001822">
    <property type="component" value="Chromosome"/>
</dbReference>
<feature type="transmembrane region" description="Helical" evidence="1">
    <location>
        <begin position="7"/>
        <end position="26"/>
    </location>
</feature>
<name>A0A6N4SSU5_CYTH3</name>